<dbReference type="SUPFAM" id="SSF69318">
    <property type="entry name" value="Integrin alpha N-terminal domain"/>
    <property type="match status" value="4"/>
</dbReference>
<dbReference type="InterPro" id="IPR011049">
    <property type="entry name" value="Serralysin-like_metalloprot_C"/>
</dbReference>
<dbReference type="PANTHER" id="PTHR44103:SF1">
    <property type="entry name" value="PROPROTEIN CONVERTASE P"/>
    <property type="match status" value="1"/>
</dbReference>
<feature type="domain" description="Cadherin-like" evidence="3">
    <location>
        <begin position="1242"/>
        <end position="1336"/>
    </location>
</feature>
<dbReference type="InterPro" id="IPR013517">
    <property type="entry name" value="FG-GAP"/>
</dbReference>
<dbReference type="Pfam" id="PF00353">
    <property type="entry name" value="HemolysinCabind"/>
    <property type="match status" value="3"/>
</dbReference>
<proteinExistence type="predicted"/>
<name>A0A401IJ29_APHSA</name>
<comment type="caution">
    <text evidence="4">The sequence shown here is derived from an EMBL/GenBank/DDBJ whole genome shotgun (WGS) entry which is preliminary data.</text>
</comment>
<dbReference type="Gene3D" id="2.150.10.10">
    <property type="entry name" value="Serralysin-like metalloprotease, C-terminal"/>
    <property type="match status" value="2"/>
</dbReference>
<dbReference type="GO" id="GO:0005509">
    <property type="term" value="F:calcium ion binding"/>
    <property type="evidence" value="ECO:0007669"/>
    <property type="project" value="InterPro"/>
</dbReference>
<dbReference type="Pfam" id="PF17892">
    <property type="entry name" value="Cadherin_5"/>
    <property type="match status" value="6"/>
</dbReference>
<dbReference type="InterPro" id="IPR041690">
    <property type="entry name" value="Cadherin_5"/>
</dbReference>
<dbReference type="NCBIfam" id="NF012211">
    <property type="entry name" value="tand_rpt_95"/>
    <property type="match status" value="6"/>
</dbReference>
<keyword evidence="1" id="KW-0732">Signal</keyword>
<evidence type="ECO:0000313" key="5">
    <source>
        <dbReference type="Proteomes" id="UP000287247"/>
    </source>
</evidence>
<feature type="domain" description="Cadherin-like" evidence="3">
    <location>
        <begin position="295"/>
        <end position="389"/>
    </location>
</feature>
<dbReference type="InterPro" id="IPR018511">
    <property type="entry name" value="Hemolysin-typ_Ca-bd_CS"/>
</dbReference>
<dbReference type="Pfam" id="PF13517">
    <property type="entry name" value="FG-GAP_3"/>
    <property type="match status" value="6"/>
</dbReference>
<feature type="domain" description="Cadherin-like" evidence="3">
    <location>
        <begin position="1144"/>
        <end position="1238"/>
    </location>
</feature>
<feature type="domain" description="Cadherin-like" evidence="3">
    <location>
        <begin position="1339"/>
        <end position="1437"/>
    </location>
</feature>
<feature type="domain" description="Cadherin-like" evidence="3">
    <location>
        <begin position="1056"/>
        <end position="1141"/>
    </location>
</feature>
<organism evidence="4 5">
    <name type="scientific">Aphanothece sacrum FPU1</name>
    <dbReference type="NCBI Taxonomy" id="1920663"/>
    <lineage>
        <taxon>Bacteria</taxon>
        <taxon>Bacillati</taxon>
        <taxon>Cyanobacteriota</taxon>
        <taxon>Cyanophyceae</taxon>
        <taxon>Oscillatoriophycideae</taxon>
        <taxon>Chroococcales</taxon>
        <taxon>Aphanothecaceae</taxon>
        <taxon>Aphanothece</taxon>
    </lineage>
</organism>
<evidence type="ECO:0000313" key="4">
    <source>
        <dbReference type="EMBL" id="GBF81216.1"/>
    </source>
</evidence>
<dbReference type="PANTHER" id="PTHR44103">
    <property type="entry name" value="PROPROTEIN CONVERTASE P"/>
    <property type="match status" value="1"/>
</dbReference>
<reference evidence="5" key="1">
    <citation type="submission" date="2017-05" db="EMBL/GenBank/DDBJ databases">
        <title>Physiological properties and genetic analysis related to exopolysaccharide production of fresh-water unicellular cyanobacterium Aphanothece sacrum, Suizenji Nori, that has been cultured as a food source in Japan.</title>
        <authorList>
            <person name="Kanesaki Y."/>
            <person name="Yoshikawa S."/>
            <person name="Ohki K."/>
        </authorList>
    </citation>
    <scope>NUCLEOTIDE SEQUENCE [LARGE SCALE GENOMIC DNA]</scope>
    <source>
        <strain evidence="5">FPU1</strain>
    </source>
</reference>
<evidence type="ECO:0000256" key="1">
    <source>
        <dbReference type="ARBA" id="ARBA00022729"/>
    </source>
</evidence>
<evidence type="ECO:0000256" key="2">
    <source>
        <dbReference type="SAM" id="MobiDB-lite"/>
    </source>
</evidence>
<dbReference type="InterPro" id="IPR028994">
    <property type="entry name" value="Integrin_alpha_N"/>
</dbReference>
<dbReference type="EMBL" id="BDQK01000013">
    <property type="protein sequence ID" value="GBF81216.1"/>
    <property type="molecule type" value="Genomic_DNA"/>
</dbReference>
<dbReference type="PROSITE" id="PS00330">
    <property type="entry name" value="HEMOLYSIN_CALCIUM"/>
    <property type="match status" value="3"/>
</dbReference>
<feature type="compositionally biased region" description="Polar residues" evidence="2">
    <location>
        <begin position="671"/>
        <end position="692"/>
    </location>
</feature>
<dbReference type="SUPFAM" id="SSF51120">
    <property type="entry name" value="beta-Roll"/>
    <property type="match status" value="1"/>
</dbReference>
<dbReference type="OrthoDB" id="487391at2"/>
<dbReference type="Gene3D" id="2.130.10.130">
    <property type="entry name" value="Integrin alpha, N-terminal"/>
    <property type="match status" value="3"/>
</dbReference>
<feature type="region of interest" description="Disordered" evidence="2">
    <location>
        <begin position="670"/>
        <end position="692"/>
    </location>
</feature>
<dbReference type="Proteomes" id="UP000287247">
    <property type="component" value="Unassembled WGS sequence"/>
</dbReference>
<gene>
    <name evidence="4" type="ORF">AsFPU1_2628</name>
</gene>
<dbReference type="RefSeq" id="WP_125061121.1">
    <property type="nucleotide sequence ID" value="NZ_BDQK01000013.1"/>
</dbReference>
<feature type="domain" description="Cadherin-like" evidence="3">
    <location>
        <begin position="676"/>
        <end position="770"/>
    </location>
</feature>
<dbReference type="InterPro" id="IPR001343">
    <property type="entry name" value="Hemolysn_Ca-bd"/>
</dbReference>
<dbReference type="PRINTS" id="PR00313">
    <property type="entry name" value="CABNDNGRPT"/>
</dbReference>
<evidence type="ECO:0000259" key="3">
    <source>
        <dbReference type="Pfam" id="PF17892"/>
    </source>
</evidence>
<keyword evidence="5" id="KW-1185">Reference proteome</keyword>
<sequence>MTTTNFTGDTAVNDAPTVDPIFNSPQTNPFGLTDVGIFATPTFADIDGDGDLDAFVGADDGNTRFYRNTGTGSAPSFTLEATNPFGLTDVGYNSAPTFADIDGDGDLDAFVGDTYGNTLFYRNTGTGSAPSFTLEATNPFGLTDVEDLAKPTFADIDGDGDLDAFVGADNGNTRFYRNTGSESAPSFTLEATNPFGLTDVGIFATPTFADIDGDEDLDAFVGERFGNTVFYRNTGTGSAPSFTFEGTNPFGLTDVGFYATPTFADIDNDGDLDAFVGTVEGNTLFFENIAPTTPVNNAPTGSPTATLSNTNEDTPITITAANLLAGFSDVDGDTLSVVNLTANNGTLVDNGNGTYTFTPTANFNGTVTLTYDVTDGTATLGGETQTFSVTAVNDAPIPTVDPIFNSPQTNPFGLTDVGYRATPTFADIDGDGDLDAFVGELYGNTRFYRNTGTGSAPSFTLEATNPFGLTDVGYNSVPTFADIDGDGDLDAFVGANDGNTIFYRNTGTGSAPSFTLEATNPFGLTNVGIFATPTFADIDGDGDLDAFVGADDGNTIFYRNTGTGSAPSFTLEATNPFGLTDVGYNSTPTFADIDGDGDLDAFVGNRYGTTIFYRNTGTGSAPNFTLEATNPFGLTDVGYNSTPTFADIDGDGDLDAFVGENFGNTLFFENDPTTPVNNAPTGSPTATLSNTNEDTPITITAANLLAGFSDVDGDTLSVVNLTANNGTLVDNGNGIYTFTPTANFNGTVTLTYDVTDGTATLGGETQTFSVTAVNDAPIPTVDPIFNSPQTNPFGLTDVGYRATPTFADIDGDGDLDAFVSERYGNTLFYRNTGTGSAPSFTFEATNPFGLTDVGNNSAPTFADIDGDGDLDAFVGDVYGNTIFYRNTGTGSAPSFTLEATNPFGLTDVGYLATPTFADIDGDGDLDAFVGERYGNTLFYRNTGTGSAPSFTLEATNPFGLTDVGYNSTPTFADIDGDGDLDAFVGELYGNTIFYRNTGTGSAPNFTLEATNPFGLTDVGYLATPTFADIDGDGDLDAFVGERYGNTLFFENISGVKATLSDTAEDTAIIIYAADLLAGFSDVDSDTLSVVGLTSNNGTLVDNGNGTYTFTPTANFNGAVNLTYGVSDGTATLAGQSQTFSVTPVNDAPVGSPTATLSNTAEDTPITITAANLLAGFSDVDGDTLSVVGLTSNNGTLVDNGNGTYTFTPTANFNGAVNLTYGVSDGTATLAGQSQTFSVTPINDAPVGSPTATLSNTAEDTAITITAANLLAGFSDVDAGDTLSVVGLTSNNGALVNNGNGTYTFTPTANFNGAVNLTYGVNDGTATLAGQSQTFSVTPVNDAPVGVNDTATTAFNTAVTIQASTLLANDTDVDNSVLSITGVSGVTNGTAVLNNNGTVSNTADDYIVFTPTTRFSGNASFNYTLSDGSLTGTAAVTVAVGSCLTGTNKPDNLVGGNGNDILNGGNSNDTLDGGNGNDTLYGGNSNDILYGGSGNDVLNGGNGEDLLYGGIGNDVLNGDNGKDTLYGGLGNDTLTGGNAQDVFAYTGGDGSDTITDFVRGEDKIGLYNGLSFRQLNFSGSTIRVASTNEILATLTGINTTTLIAADFVNI</sequence>
<dbReference type="Gene3D" id="2.60.40.2810">
    <property type="match status" value="6"/>
</dbReference>
<protein>
    <recommendedName>
        <fullName evidence="3">Cadherin-like domain-containing protein</fullName>
    </recommendedName>
</protein>
<accession>A0A401IJ29</accession>